<name>A0A2J6SAT8_HYAVF</name>
<keyword evidence="1" id="KW-0175">Coiled coil</keyword>
<evidence type="ECO:0000313" key="4">
    <source>
        <dbReference type="Proteomes" id="UP000235786"/>
    </source>
</evidence>
<evidence type="ECO:0000256" key="2">
    <source>
        <dbReference type="SAM" id="MobiDB-lite"/>
    </source>
</evidence>
<evidence type="ECO:0000256" key="1">
    <source>
        <dbReference type="SAM" id="Coils"/>
    </source>
</evidence>
<protein>
    <submittedName>
        <fullName evidence="3">Uncharacterized protein</fullName>
    </submittedName>
</protein>
<sequence>MNTLVNLRFLRNSLNELRAEIRATLDAQQRDHARSVVANERAIAALERDFRASEKDNNSKVKELESTVKVLIDAHNRKRDDLEGIEREVRRQCTKRPKLKPTRRSFTSKHNMSMQKNPKTTKPPLYSAVESAATPFQSTNAPKATPFLEQNRQEPHHQHRDLEAAINRLSDELSQQRKALDKLTQKIEEEKEYQLAADRARDRMIRALEDPLKSVYSADWNKYLRGYGILNRT</sequence>
<accession>A0A2J6SAT8</accession>
<dbReference type="OrthoDB" id="3562424at2759"/>
<dbReference type="Proteomes" id="UP000235786">
    <property type="component" value="Unassembled WGS sequence"/>
</dbReference>
<dbReference type="EMBL" id="KZ613938">
    <property type="protein sequence ID" value="PMD47884.1"/>
    <property type="molecule type" value="Genomic_DNA"/>
</dbReference>
<reference evidence="3 4" key="1">
    <citation type="submission" date="2016-04" db="EMBL/GenBank/DDBJ databases">
        <title>A degradative enzymes factory behind the ericoid mycorrhizal symbiosis.</title>
        <authorList>
            <consortium name="DOE Joint Genome Institute"/>
            <person name="Martino E."/>
            <person name="Morin E."/>
            <person name="Grelet G."/>
            <person name="Kuo A."/>
            <person name="Kohler A."/>
            <person name="Daghino S."/>
            <person name="Barry K."/>
            <person name="Choi C."/>
            <person name="Cichocki N."/>
            <person name="Clum A."/>
            <person name="Copeland A."/>
            <person name="Hainaut M."/>
            <person name="Haridas S."/>
            <person name="Labutti K."/>
            <person name="Lindquist E."/>
            <person name="Lipzen A."/>
            <person name="Khouja H.-R."/>
            <person name="Murat C."/>
            <person name="Ohm R."/>
            <person name="Olson A."/>
            <person name="Spatafora J."/>
            <person name="Veneault-Fourrey C."/>
            <person name="Henrissat B."/>
            <person name="Grigoriev I."/>
            <person name="Martin F."/>
            <person name="Perotto S."/>
        </authorList>
    </citation>
    <scope>NUCLEOTIDE SEQUENCE [LARGE SCALE GENOMIC DNA]</scope>
    <source>
        <strain evidence="3 4">F</strain>
    </source>
</reference>
<organism evidence="3 4">
    <name type="scientific">Hyaloscypha variabilis (strain UAMH 11265 / GT02V1 / F)</name>
    <name type="common">Meliniomyces variabilis</name>
    <dbReference type="NCBI Taxonomy" id="1149755"/>
    <lineage>
        <taxon>Eukaryota</taxon>
        <taxon>Fungi</taxon>
        <taxon>Dikarya</taxon>
        <taxon>Ascomycota</taxon>
        <taxon>Pezizomycotina</taxon>
        <taxon>Leotiomycetes</taxon>
        <taxon>Helotiales</taxon>
        <taxon>Hyaloscyphaceae</taxon>
        <taxon>Hyaloscypha</taxon>
        <taxon>Hyaloscypha variabilis</taxon>
    </lineage>
</organism>
<feature type="coiled-coil region" evidence="1">
    <location>
        <begin position="159"/>
        <end position="193"/>
    </location>
</feature>
<feature type="region of interest" description="Disordered" evidence="2">
    <location>
        <begin position="97"/>
        <end position="124"/>
    </location>
</feature>
<feature type="compositionally biased region" description="Basic residues" evidence="2">
    <location>
        <begin position="97"/>
        <end position="107"/>
    </location>
</feature>
<proteinExistence type="predicted"/>
<gene>
    <name evidence="3" type="ORF">L207DRAFT_523231</name>
</gene>
<evidence type="ECO:0000313" key="3">
    <source>
        <dbReference type="EMBL" id="PMD47884.1"/>
    </source>
</evidence>
<dbReference type="AlphaFoldDB" id="A0A2J6SAT8"/>
<keyword evidence="4" id="KW-1185">Reference proteome</keyword>
<feature type="compositionally biased region" description="Polar residues" evidence="2">
    <location>
        <begin position="108"/>
        <end position="120"/>
    </location>
</feature>